<proteinExistence type="inferred from homology"/>
<dbReference type="Pfam" id="PF12734">
    <property type="entry name" value="CYSTM"/>
    <property type="match status" value="1"/>
</dbReference>
<evidence type="ECO:0000313" key="8">
    <source>
        <dbReference type="EMBL" id="KCW47871.1"/>
    </source>
</evidence>
<feature type="domain" description="Cysteine-rich transmembrane" evidence="7">
    <location>
        <begin position="86"/>
        <end position="136"/>
    </location>
</feature>
<dbReference type="InterPro" id="IPR044850">
    <property type="entry name" value="WIH1-like"/>
</dbReference>
<dbReference type="InterPro" id="IPR028144">
    <property type="entry name" value="CYSTM_dom"/>
</dbReference>
<evidence type="ECO:0000256" key="6">
    <source>
        <dbReference type="SAM" id="MobiDB-lite"/>
    </source>
</evidence>
<dbReference type="AlphaFoldDB" id="A0A059A2E9"/>
<name>A0A059A2E9_EUCGR</name>
<gene>
    <name evidence="8" type="ORF">EUGRSUZ_K01615</name>
</gene>
<organism evidence="8">
    <name type="scientific">Eucalyptus grandis</name>
    <name type="common">Flooded gum</name>
    <dbReference type="NCBI Taxonomy" id="71139"/>
    <lineage>
        <taxon>Eukaryota</taxon>
        <taxon>Viridiplantae</taxon>
        <taxon>Streptophyta</taxon>
        <taxon>Embryophyta</taxon>
        <taxon>Tracheophyta</taxon>
        <taxon>Spermatophyta</taxon>
        <taxon>Magnoliopsida</taxon>
        <taxon>eudicotyledons</taxon>
        <taxon>Gunneridae</taxon>
        <taxon>Pentapetalae</taxon>
        <taxon>rosids</taxon>
        <taxon>malvids</taxon>
        <taxon>Myrtales</taxon>
        <taxon>Myrtaceae</taxon>
        <taxon>Myrtoideae</taxon>
        <taxon>Eucalypteae</taxon>
        <taxon>Eucalyptus</taxon>
    </lineage>
</organism>
<feature type="region of interest" description="Disordered" evidence="6">
    <location>
        <begin position="72"/>
        <end position="94"/>
    </location>
</feature>
<evidence type="ECO:0000256" key="5">
    <source>
        <dbReference type="ARBA" id="ARBA00023136"/>
    </source>
</evidence>
<comment type="similarity">
    <text evidence="2">Belongs to the CYSTM1 family.</text>
</comment>
<comment type="subcellular location">
    <subcellularLocation>
        <location evidence="1">Membrane</location>
        <topology evidence="1">Single-pass membrane protein</topology>
    </subcellularLocation>
</comment>
<accession>A0A059A2E9</accession>
<dbReference type="GO" id="GO:0005886">
    <property type="term" value="C:plasma membrane"/>
    <property type="evidence" value="ECO:0000318"/>
    <property type="project" value="GO_Central"/>
</dbReference>
<evidence type="ECO:0000256" key="3">
    <source>
        <dbReference type="ARBA" id="ARBA00022692"/>
    </source>
</evidence>
<keyword evidence="3" id="KW-0812">Transmembrane</keyword>
<dbReference type="InParanoid" id="A0A059A2E9"/>
<reference evidence="8" key="1">
    <citation type="submission" date="2013-07" db="EMBL/GenBank/DDBJ databases">
        <title>The genome of Eucalyptus grandis.</title>
        <authorList>
            <person name="Schmutz J."/>
            <person name="Hayes R."/>
            <person name="Myburg A."/>
            <person name="Tuskan G."/>
            <person name="Grattapaglia D."/>
            <person name="Rokhsar D.S."/>
        </authorList>
    </citation>
    <scope>NUCLEOTIDE SEQUENCE</scope>
    <source>
        <tissue evidence="8">Leaf extractions</tissue>
    </source>
</reference>
<evidence type="ECO:0000256" key="1">
    <source>
        <dbReference type="ARBA" id="ARBA00004167"/>
    </source>
</evidence>
<evidence type="ECO:0000256" key="2">
    <source>
        <dbReference type="ARBA" id="ARBA00009444"/>
    </source>
</evidence>
<evidence type="ECO:0000259" key="7">
    <source>
        <dbReference type="Pfam" id="PF12734"/>
    </source>
</evidence>
<protein>
    <recommendedName>
        <fullName evidence="7">Cysteine-rich transmembrane domain-containing protein</fullName>
    </recommendedName>
</protein>
<keyword evidence="5" id="KW-0472">Membrane</keyword>
<keyword evidence="4" id="KW-1133">Transmembrane helix</keyword>
<dbReference type="EMBL" id="KK198763">
    <property type="protein sequence ID" value="KCW47871.1"/>
    <property type="molecule type" value="Genomic_DNA"/>
</dbReference>
<sequence length="137" mass="15443">MLLDAFMSPGHSLFTTTIRWTDSVHCRKAMRLLFLLAQRSIKRAKHHTLSLIKQTKRAVKGTSFFVPAISSSQMPKSGAHQNPPPPGYPTDNLPHTRKSKLLCCSRTKMKGDSRERGFIEGCLFALCCCWLCEECCN</sequence>
<dbReference type="PANTHER" id="PTHR31568">
    <property type="entry name" value="RCG49325, ISOFORM CRA_A"/>
    <property type="match status" value="1"/>
</dbReference>
<evidence type="ECO:0000256" key="4">
    <source>
        <dbReference type="ARBA" id="ARBA00022989"/>
    </source>
</evidence>
<dbReference type="Gramene" id="KCW47871">
    <property type="protein sequence ID" value="KCW47871"/>
    <property type="gene ID" value="EUGRSUZ_K01615"/>
</dbReference>
<dbReference type="PANTHER" id="PTHR31568:SF66">
    <property type="entry name" value="PROTEIN CYSTEINE-RICH TRANSMEMBRANE MODULE 12"/>
    <property type="match status" value="1"/>
</dbReference>